<dbReference type="Proteomes" id="UP000298313">
    <property type="component" value="Unassembled WGS sequence"/>
</dbReference>
<organism evidence="3 4">
    <name type="scientific">Cryobacterium fucosi</name>
    <dbReference type="NCBI Taxonomy" id="1259157"/>
    <lineage>
        <taxon>Bacteria</taxon>
        <taxon>Bacillati</taxon>
        <taxon>Actinomycetota</taxon>
        <taxon>Actinomycetes</taxon>
        <taxon>Micrococcales</taxon>
        <taxon>Microbacteriaceae</taxon>
        <taxon>Cryobacterium</taxon>
    </lineage>
</organism>
<dbReference type="OrthoDB" id="5107907at2"/>
<dbReference type="Gene3D" id="3.40.50.1110">
    <property type="entry name" value="SGNH hydrolase"/>
    <property type="match status" value="1"/>
</dbReference>
<protein>
    <submittedName>
        <fullName evidence="3">SGNH/GDSL hydrolase family protein</fullName>
    </submittedName>
</protein>
<comment type="caution">
    <text evidence="3">The sequence shown here is derived from an EMBL/GenBank/DDBJ whole genome shotgun (WGS) entry which is preliminary data.</text>
</comment>
<dbReference type="EMBL" id="SOHH01000112">
    <property type="protein sequence ID" value="TFD72031.1"/>
    <property type="molecule type" value="Genomic_DNA"/>
</dbReference>
<dbReference type="Pfam" id="PF13472">
    <property type="entry name" value="Lipase_GDSL_2"/>
    <property type="match status" value="1"/>
</dbReference>
<name>A0A4R9AXM2_9MICO</name>
<proteinExistence type="predicted"/>
<feature type="transmembrane region" description="Helical" evidence="1">
    <location>
        <begin position="12"/>
        <end position="32"/>
    </location>
</feature>
<sequence>MDPADNRQAHVALIILVIFITAASVAALVLIWERRPSGAKCLQVQECPVPQTGTAILEGSTVLPATVTAILLYCARPLLRLHFAHYKRDVRQALFPEDDPHFDIPGPNPDRLLFIGDVAVAGYGVLRYGMTASSQTAQFVAQDRGRGCMWATIAATDLTAARVAKMPTLDAAEVDAAVIMLGVPDVLLATSSTSWAVNLMTIVEHIREQAGPNCRIVFAGIPPMADFRPIPALARTMMMLQIQRINRVTQSTASQLTNTSFVPFPEWRVGEMYVQELFSWKSLHEMWARVLASATVQLMNDSNMPSSNSNQA</sequence>
<accession>A0A4R9AXM2</accession>
<dbReference type="GO" id="GO:0016787">
    <property type="term" value="F:hydrolase activity"/>
    <property type="evidence" value="ECO:0007669"/>
    <property type="project" value="UniProtKB-KW"/>
</dbReference>
<keyword evidence="4" id="KW-1185">Reference proteome</keyword>
<dbReference type="SUPFAM" id="SSF52266">
    <property type="entry name" value="SGNH hydrolase"/>
    <property type="match status" value="1"/>
</dbReference>
<evidence type="ECO:0000313" key="3">
    <source>
        <dbReference type="EMBL" id="TFD72031.1"/>
    </source>
</evidence>
<evidence type="ECO:0000259" key="2">
    <source>
        <dbReference type="Pfam" id="PF13472"/>
    </source>
</evidence>
<keyword evidence="1" id="KW-0812">Transmembrane</keyword>
<reference evidence="3 4" key="1">
    <citation type="submission" date="2019-03" db="EMBL/GenBank/DDBJ databases">
        <title>Genomics of glacier-inhabiting Cryobacterium strains.</title>
        <authorList>
            <person name="Liu Q."/>
            <person name="Xin Y.-H."/>
        </authorList>
    </citation>
    <scope>NUCLEOTIDE SEQUENCE [LARGE SCALE GENOMIC DNA]</scope>
    <source>
        <strain evidence="3 4">Hh4</strain>
    </source>
</reference>
<dbReference type="InterPro" id="IPR036514">
    <property type="entry name" value="SGNH_hydro_sf"/>
</dbReference>
<gene>
    <name evidence="3" type="ORF">E3T48_15490</name>
</gene>
<keyword evidence="1" id="KW-1133">Transmembrane helix</keyword>
<keyword evidence="3" id="KW-0378">Hydrolase</keyword>
<evidence type="ECO:0000313" key="4">
    <source>
        <dbReference type="Proteomes" id="UP000298313"/>
    </source>
</evidence>
<keyword evidence="1" id="KW-0472">Membrane</keyword>
<dbReference type="AlphaFoldDB" id="A0A4R9AXM2"/>
<dbReference type="CDD" id="cd01836">
    <property type="entry name" value="FeeA_FeeB_like"/>
    <property type="match status" value="1"/>
</dbReference>
<dbReference type="RefSeq" id="WP_134524922.1">
    <property type="nucleotide sequence ID" value="NZ_SOHH01000112.1"/>
</dbReference>
<evidence type="ECO:0000256" key="1">
    <source>
        <dbReference type="SAM" id="Phobius"/>
    </source>
</evidence>
<feature type="domain" description="SGNH hydrolase-type esterase" evidence="2">
    <location>
        <begin position="114"/>
        <end position="267"/>
    </location>
</feature>
<dbReference type="InterPro" id="IPR013830">
    <property type="entry name" value="SGNH_hydro"/>
</dbReference>